<dbReference type="RefSeq" id="WP_319843375.1">
    <property type="nucleotide sequence ID" value="NZ_JAXAFJ010000002.1"/>
</dbReference>
<dbReference type="EMBL" id="JAXAFJ010000002">
    <property type="protein sequence ID" value="MDX6805250.1"/>
    <property type="molecule type" value="Genomic_DNA"/>
</dbReference>
<evidence type="ECO:0008006" key="5">
    <source>
        <dbReference type="Google" id="ProtNLM"/>
    </source>
</evidence>
<accession>A0ABU4RK91</accession>
<evidence type="ECO:0000256" key="2">
    <source>
        <dbReference type="SAM" id="SignalP"/>
    </source>
</evidence>
<evidence type="ECO:0000313" key="3">
    <source>
        <dbReference type="EMBL" id="MDX6805250.1"/>
    </source>
</evidence>
<feature type="chain" id="PRO_5045057188" description="DUF4148 domain-containing protein" evidence="2">
    <location>
        <begin position="23"/>
        <end position="90"/>
    </location>
</feature>
<gene>
    <name evidence="3" type="ORF">SCD90_04155</name>
</gene>
<keyword evidence="2" id="KW-0732">Signal</keyword>
<evidence type="ECO:0000256" key="1">
    <source>
        <dbReference type="SAM" id="MobiDB-lite"/>
    </source>
</evidence>
<reference evidence="3 4" key="1">
    <citation type="submission" date="2023-11" db="EMBL/GenBank/DDBJ databases">
        <authorList>
            <person name="Bao R."/>
        </authorList>
    </citation>
    <scope>NUCLEOTIDE SEQUENCE [LARGE SCALE GENOMIC DNA]</scope>
    <source>
        <strain evidence="3 4">PJ23</strain>
    </source>
</reference>
<feature type="signal peptide" evidence="2">
    <location>
        <begin position="1"/>
        <end position="22"/>
    </location>
</feature>
<feature type="region of interest" description="Disordered" evidence="1">
    <location>
        <begin position="45"/>
        <end position="90"/>
    </location>
</feature>
<keyword evidence="4" id="KW-1185">Reference proteome</keyword>
<organism evidence="3 4">
    <name type="scientific">Terrihabitans rhizophilus</name>
    <dbReference type="NCBI Taxonomy" id="3092662"/>
    <lineage>
        <taxon>Bacteria</taxon>
        <taxon>Pseudomonadati</taxon>
        <taxon>Pseudomonadota</taxon>
        <taxon>Alphaproteobacteria</taxon>
        <taxon>Hyphomicrobiales</taxon>
        <taxon>Terrihabitans</taxon>
    </lineage>
</organism>
<proteinExistence type="predicted"/>
<evidence type="ECO:0000313" key="4">
    <source>
        <dbReference type="Proteomes" id="UP001274321"/>
    </source>
</evidence>
<comment type="caution">
    <text evidence="3">The sequence shown here is derived from an EMBL/GenBank/DDBJ whole genome shotgun (WGS) entry which is preliminary data.</text>
</comment>
<protein>
    <recommendedName>
        <fullName evidence="5">DUF4148 domain-containing protein</fullName>
    </recommendedName>
</protein>
<dbReference type="Proteomes" id="UP001274321">
    <property type="component" value="Unassembled WGS sequence"/>
</dbReference>
<feature type="compositionally biased region" description="Polar residues" evidence="1">
    <location>
        <begin position="63"/>
        <end position="74"/>
    </location>
</feature>
<name>A0ABU4RK91_9HYPH</name>
<sequence length="90" mass="9343">MNLARTLILSGALALSAGAALADSTDVSRIQEGIRDAQRPAAVLQEGRSSAVGAPQLAEQPSVAAQNTNANGPRTSDPIYFQQANGRQNR</sequence>